<dbReference type="Proteomes" id="UP000271098">
    <property type="component" value="Unassembled WGS sequence"/>
</dbReference>
<evidence type="ECO:0000259" key="2">
    <source>
        <dbReference type="PROSITE" id="PS51549"/>
    </source>
</evidence>
<evidence type="ECO:0000313" key="3">
    <source>
        <dbReference type="EMBL" id="VDK28188.1"/>
    </source>
</evidence>
<dbReference type="PROSITE" id="PS51549">
    <property type="entry name" value="DM13"/>
    <property type="match status" value="1"/>
</dbReference>
<dbReference type="AlphaFoldDB" id="A0A183CVK4"/>
<evidence type="ECO:0000256" key="1">
    <source>
        <dbReference type="ARBA" id="ARBA00022737"/>
    </source>
</evidence>
<feature type="domain" description="DM13" evidence="2">
    <location>
        <begin position="138"/>
        <end position="247"/>
    </location>
</feature>
<evidence type="ECO:0000313" key="4">
    <source>
        <dbReference type="Proteomes" id="UP000271098"/>
    </source>
</evidence>
<reference evidence="3 4" key="2">
    <citation type="submission" date="2018-11" db="EMBL/GenBank/DDBJ databases">
        <authorList>
            <consortium name="Pathogen Informatics"/>
        </authorList>
    </citation>
    <scope>NUCLEOTIDE SEQUENCE [LARGE SCALE GENOMIC DNA]</scope>
</reference>
<proteinExistence type="predicted"/>
<dbReference type="SMART" id="SM00686">
    <property type="entry name" value="DM13"/>
    <property type="match status" value="1"/>
</dbReference>
<dbReference type="Pfam" id="PF10517">
    <property type="entry name" value="DM13"/>
    <property type="match status" value="1"/>
</dbReference>
<dbReference type="InterPro" id="IPR019545">
    <property type="entry name" value="DM13_domain"/>
</dbReference>
<dbReference type="InterPro" id="IPR052126">
    <property type="entry name" value="Spindle_Org/Thrombomodulin"/>
</dbReference>
<dbReference type="PANTHER" id="PTHR24036">
    <property type="entry name" value="SKELETOR-RELATED"/>
    <property type="match status" value="1"/>
</dbReference>
<sequence length="260" mass="29637">MYGITPNIYRLAEVDSAQDDYILSEKFFETDGYVAPVSTQGDTTTAASPHSSTPLFWARRTNGTDERAVQTTTTTVRVHFDRRFALPLVEDKSVAFTVTNDAKITDYKWIGLYNHCAQRVVQLLSLKDVDPPREEKIGPLLSQSHNVTSYRVQILNCNTILIPGFVFNQGNDPPETYFYVGIGHYPDRIEKQVRATLIGQAPDRPLRNYSREDVMIRLPRTYRTFDIDFISVFNEIEERSYGHVKIPSLLVPPCSEHDSV</sequence>
<accession>A0A183CVK4</accession>
<evidence type="ECO:0000313" key="5">
    <source>
        <dbReference type="WBParaSite" id="GPUH_0000049501-mRNA-1"/>
    </source>
</evidence>
<dbReference type="WBParaSite" id="GPUH_0000049501-mRNA-1">
    <property type="protein sequence ID" value="GPUH_0000049501-mRNA-1"/>
    <property type="gene ID" value="GPUH_0000049501"/>
</dbReference>
<dbReference type="OrthoDB" id="2448405at2759"/>
<keyword evidence="4" id="KW-1185">Reference proteome</keyword>
<reference evidence="5" key="1">
    <citation type="submission" date="2016-06" db="UniProtKB">
        <authorList>
            <consortium name="WormBaseParasite"/>
        </authorList>
    </citation>
    <scope>IDENTIFICATION</scope>
</reference>
<dbReference type="PANTHER" id="PTHR24036:SF5">
    <property type="entry name" value="THROMBOMODULIN"/>
    <property type="match status" value="1"/>
</dbReference>
<keyword evidence="1" id="KW-0677">Repeat</keyword>
<gene>
    <name evidence="3" type="ORF">GPUH_LOCUS495</name>
</gene>
<organism evidence="5">
    <name type="scientific">Gongylonema pulchrum</name>
    <dbReference type="NCBI Taxonomy" id="637853"/>
    <lineage>
        <taxon>Eukaryota</taxon>
        <taxon>Metazoa</taxon>
        <taxon>Ecdysozoa</taxon>
        <taxon>Nematoda</taxon>
        <taxon>Chromadorea</taxon>
        <taxon>Rhabditida</taxon>
        <taxon>Spirurina</taxon>
        <taxon>Spiruromorpha</taxon>
        <taxon>Spiruroidea</taxon>
        <taxon>Gongylonematidae</taxon>
        <taxon>Gongylonema</taxon>
    </lineage>
</organism>
<dbReference type="EMBL" id="UYRT01000438">
    <property type="protein sequence ID" value="VDK28188.1"/>
    <property type="molecule type" value="Genomic_DNA"/>
</dbReference>
<name>A0A183CVK4_9BILA</name>
<protein>
    <submittedName>
        <fullName evidence="5">DM13 domain-containing protein</fullName>
    </submittedName>
</protein>